<name>A0A543A8I1_9ACTN</name>
<accession>A0A543A8I1</accession>
<organism evidence="3 4">
    <name type="scientific">Nocardioides albertanoniae</name>
    <dbReference type="NCBI Taxonomy" id="1175486"/>
    <lineage>
        <taxon>Bacteria</taxon>
        <taxon>Bacillati</taxon>
        <taxon>Actinomycetota</taxon>
        <taxon>Actinomycetes</taxon>
        <taxon>Propionibacteriales</taxon>
        <taxon>Nocardioidaceae</taxon>
        <taxon>Nocardioides</taxon>
    </lineage>
</organism>
<evidence type="ECO:0000256" key="1">
    <source>
        <dbReference type="SAM" id="Phobius"/>
    </source>
</evidence>
<dbReference type="Pfam" id="PF07811">
    <property type="entry name" value="TadE"/>
    <property type="match status" value="1"/>
</dbReference>
<keyword evidence="1" id="KW-1133">Transmembrane helix</keyword>
<evidence type="ECO:0000313" key="4">
    <source>
        <dbReference type="Proteomes" id="UP000320209"/>
    </source>
</evidence>
<sequence length="145" mass="15124">MTSRRRDERGSSAIEAAIGVPAFGLFVGLIIFGGRMAVAHESVQSAAAEAARTASIARSSSDATRTATDAARASLKSQGINCRTVSVRIDTRAFQTAVGEPGAVAATVTCRLDLTDLSAPVPGSRTIRATMSSPVDTWRERGDSR</sequence>
<feature type="domain" description="TadE-like" evidence="2">
    <location>
        <begin position="10"/>
        <end position="52"/>
    </location>
</feature>
<keyword evidence="1" id="KW-0472">Membrane</keyword>
<keyword evidence="1" id="KW-0812">Transmembrane</keyword>
<dbReference type="RefSeq" id="WP_141780775.1">
    <property type="nucleotide sequence ID" value="NZ_VFOV01000001.1"/>
</dbReference>
<dbReference type="InterPro" id="IPR012495">
    <property type="entry name" value="TadE-like_dom"/>
</dbReference>
<dbReference type="OrthoDB" id="4869119at2"/>
<proteinExistence type="predicted"/>
<evidence type="ECO:0000313" key="3">
    <source>
        <dbReference type="EMBL" id="TQL68839.1"/>
    </source>
</evidence>
<dbReference type="Proteomes" id="UP000320209">
    <property type="component" value="Unassembled WGS sequence"/>
</dbReference>
<dbReference type="AlphaFoldDB" id="A0A543A8I1"/>
<feature type="transmembrane region" description="Helical" evidence="1">
    <location>
        <begin position="12"/>
        <end position="34"/>
    </location>
</feature>
<reference evidence="3 4" key="1">
    <citation type="submission" date="2019-06" db="EMBL/GenBank/DDBJ databases">
        <title>Sequencing the genomes of 1000 actinobacteria strains.</title>
        <authorList>
            <person name="Klenk H.-P."/>
        </authorList>
    </citation>
    <scope>NUCLEOTIDE SEQUENCE [LARGE SCALE GENOMIC DNA]</scope>
    <source>
        <strain evidence="3 4">DSM 25218</strain>
    </source>
</reference>
<protein>
    <submittedName>
        <fullName evidence="3">TadE-like protein</fullName>
    </submittedName>
</protein>
<evidence type="ECO:0000259" key="2">
    <source>
        <dbReference type="Pfam" id="PF07811"/>
    </source>
</evidence>
<gene>
    <name evidence="3" type="ORF">FB381_2737</name>
</gene>
<comment type="caution">
    <text evidence="3">The sequence shown here is derived from an EMBL/GenBank/DDBJ whole genome shotgun (WGS) entry which is preliminary data.</text>
</comment>
<keyword evidence="4" id="KW-1185">Reference proteome</keyword>
<dbReference type="EMBL" id="VFOV01000001">
    <property type="protein sequence ID" value="TQL68839.1"/>
    <property type="molecule type" value="Genomic_DNA"/>
</dbReference>